<dbReference type="Pfam" id="PF13359">
    <property type="entry name" value="DDE_Tnp_4"/>
    <property type="match status" value="1"/>
</dbReference>
<name>A0A0J8AWP2_BETVV</name>
<organism evidence="4 5">
    <name type="scientific">Beta vulgaris subsp. vulgaris</name>
    <name type="common">Beet</name>
    <dbReference type="NCBI Taxonomy" id="3555"/>
    <lineage>
        <taxon>Eukaryota</taxon>
        <taxon>Viridiplantae</taxon>
        <taxon>Streptophyta</taxon>
        <taxon>Embryophyta</taxon>
        <taxon>Tracheophyta</taxon>
        <taxon>Spermatophyta</taxon>
        <taxon>Magnoliopsida</taxon>
        <taxon>eudicotyledons</taxon>
        <taxon>Gunneridae</taxon>
        <taxon>Pentapetalae</taxon>
        <taxon>Caryophyllales</taxon>
        <taxon>Chenopodiaceae</taxon>
        <taxon>Betoideae</taxon>
        <taxon>Beta</taxon>
    </lineage>
</organism>
<dbReference type="GO" id="GO:0046872">
    <property type="term" value="F:metal ion binding"/>
    <property type="evidence" value="ECO:0007669"/>
    <property type="project" value="UniProtKB-KW"/>
</dbReference>
<keyword evidence="5" id="KW-1185">Reference proteome</keyword>
<comment type="cofactor">
    <cofactor evidence="1">
        <name>a divalent metal cation</name>
        <dbReference type="ChEBI" id="CHEBI:60240"/>
    </cofactor>
</comment>
<protein>
    <recommendedName>
        <fullName evidence="3">DDE Tnp4 domain-containing protein</fullName>
    </recommendedName>
</protein>
<reference evidence="4 5" key="1">
    <citation type="journal article" date="2014" name="Nature">
        <title>The genome of the recently domesticated crop plant sugar beet (Beta vulgaris).</title>
        <authorList>
            <person name="Dohm J.C."/>
            <person name="Minoche A.E."/>
            <person name="Holtgrawe D."/>
            <person name="Capella-Gutierrez S."/>
            <person name="Zakrzewski F."/>
            <person name="Tafer H."/>
            <person name="Rupp O."/>
            <person name="Sorensen T.R."/>
            <person name="Stracke R."/>
            <person name="Reinhardt R."/>
            <person name="Goesmann A."/>
            <person name="Kraft T."/>
            <person name="Schulz B."/>
            <person name="Stadler P.F."/>
            <person name="Schmidt T."/>
            <person name="Gabaldon T."/>
            <person name="Lehrach H."/>
            <person name="Weisshaar B."/>
            <person name="Himmelbauer H."/>
        </authorList>
    </citation>
    <scope>NUCLEOTIDE SEQUENCE [LARGE SCALE GENOMIC DNA]</scope>
    <source>
        <tissue evidence="4">Taproot</tissue>
    </source>
</reference>
<sequence>DNATRNAFIGDAGYTLSTNMMTPQRRDGSRREKLQHSETRFAVSRSLGMLKEKWRILRRVLNMQTPESCERTIVACIVCIIYSLIVPADDSGLEYQKDAHLGRFHRFTSRVSKDPLEKRDRIKDLLVESNRQ</sequence>
<evidence type="ECO:0000313" key="5">
    <source>
        <dbReference type="Proteomes" id="UP000035740"/>
    </source>
</evidence>
<feature type="domain" description="DDE Tnp4" evidence="3">
    <location>
        <begin position="6"/>
        <end position="78"/>
    </location>
</feature>
<gene>
    <name evidence="4" type="ORF">BVRB_033280</name>
</gene>
<accession>A0A0J8AWP2</accession>
<feature type="non-terminal residue" evidence="4">
    <location>
        <position position="1"/>
    </location>
</feature>
<keyword evidence="2" id="KW-0479">Metal-binding</keyword>
<dbReference type="InterPro" id="IPR027806">
    <property type="entry name" value="HARBI1_dom"/>
</dbReference>
<dbReference type="EMBL" id="KQ105060">
    <property type="protein sequence ID" value="KMS93259.1"/>
    <property type="molecule type" value="Genomic_DNA"/>
</dbReference>
<dbReference type="Gramene" id="KMS93259">
    <property type="protein sequence ID" value="KMS93259"/>
    <property type="gene ID" value="BVRB_033280"/>
</dbReference>
<dbReference type="Proteomes" id="UP000035740">
    <property type="component" value="Unassembled WGS sequence"/>
</dbReference>
<evidence type="ECO:0000259" key="3">
    <source>
        <dbReference type="Pfam" id="PF13359"/>
    </source>
</evidence>
<evidence type="ECO:0000256" key="2">
    <source>
        <dbReference type="ARBA" id="ARBA00022723"/>
    </source>
</evidence>
<proteinExistence type="predicted"/>
<dbReference type="AlphaFoldDB" id="A0A0J8AWP2"/>
<dbReference type="OrthoDB" id="6509413at2759"/>
<evidence type="ECO:0000256" key="1">
    <source>
        <dbReference type="ARBA" id="ARBA00001968"/>
    </source>
</evidence>
<evidence type="ECO:0000313" key="4">
    <source>
        <dbReference type="EMBL" id="KMS93259.1"/>
    </source>
</evidence>